<evidence type="ECO:0000313" key="2">
    <source>
        <dbReference type="EMBL" id="ALJ29475.1"/>
    </source>
</evidence>
<protein>
    <submittedName>
        <fullName evidence="2">Lipoprotein</fullName>
    </submittedName>
</protein>
<dbReference type="EMBL" id="CP012900">
    <property type="protein sequence ID" value="ALJ29475.1"/>
    <property type="molecule type" value="Genomic_DNA"/>
</dbReference>
<evidence type="ECO:0000256" key="1">
    <source>
        <dbReference type="SAM" id="SignalP"/>
    </source>
</evidence>
<gene>
    <name evidence="2" type="ORF">AOT14_31280</name>
</gene>
<proteinExistence type="predicted"/>
<keyword evidence="1" id="KW-0732">Signal</keyword>
<sequence length="272" mass="28924" precursor="true">MAAGVFRALASLLAALVLASCRQDAPAQGEGQLPHGHDAAVLSLLKARYGAPAQLKGTWTQPLDDPQLDPARQVQRELCADRDITLADGRYRMLAVCTRYLDATPVELGSSDFIVLRQATDGTLGVAAELPGRASGSGGRPGAVSTLQVGAGAWAYQIDDELVVVGSRMRDRAWLVFDGGGTVAEAGWLRTHLDNQNAIDCVTTGSCRPGTLDLDFDARPDDSQPGLRYWPLRVHETGNGCTGAVDAVHAIAYDPAQSRYLVPARMQLEACD</sequence>
<dbReference type="OrthoDB" id="6047878at2"/>
<name>A0A0S1B386_9GAMM</name>
<keyword evidence="3" id="KW-1185">Reference proteome</keyword>
<dbReference type="AlphaFoldDB" id="A0A0S1B386"/>
<dbReference type="KEGG" id="sacz:AOT14_31280"/>
<reference evidence="2 3" key="1">
    <citation type="journal article" date="2015" name="Genome Announc.">
        <title>Complete Genome Sequencing of Stenotrophomonas acidaminiphila ZAC14D2_NAIMI4_2, a Multidrug-Resistant Strain Isolated from Sediments of a Polluted River in Mexico, Uncovers New Antibiotic Resistance Genes and a Novel Class-II Lasso Peptide Biosynthesis Gene Cluster.</title>
        <authorList>
            <person name="Vinuesa P."/>
            <person name="Ochoa-Sanchez L.E."/>
        </authorList>
    </citation>
    <scope>NUCLEOTIDE SEQUENCE [LARGE SCALE GENOMIC DNA]</scope>
    <source>
        <strain evidence="2 3">ZAC14D2_NAIMI4_2</strain>
    </source>
</reference>
<dbReference type="PATRIC" id="fig|128780.6.peg.3168"/>
<dbReference type="RefSeq" id="WP_054667759.1">
    <property type="nucleotide sequence ID" value="NZ_JAMHDZ010000004.1"/>
</dbReference>
<feature type="chain" id="PRO_5006588723" evidence="1">
    <location>
        <begin position="28"/>
        <end position="272"/>
    </location>
</feature>
<organism evidence="2 3">
    <name type="scientific">Stenotrophomonas acidaminiphila</name>
    <dbReference type="NCBI Taxonomy" id="128780"/>
    <lineage>
        <taxon>Bacteria</taxon>
        <taxon>Pseudomonadati</taxon>
        <taxon>Pseudomonadota</taxon>
        <taxon>Gammaproteobacteria</taxon>
        <taxon>Lysobacterales</taxon>
        <taxon>Lysobacteraceae</taxon>
        <taxon>Stenotrophomonas</taxon>
    </lineage>
</organism>
<feature type="signal peptide" evidence="1">
    <location>
        <begin position="1"/>
        <end position="27"/>
    </location>
</feature>
<dbReference type="Proteomes" id="UP000061010">
    <property type="component" value="Chromosome"/>
</dbReference>
<dbReference type="PROSITE" id="PS51257">
    <property type="entry name" value="PROKAR_LIPOPROTEIN"/>
    <property type="match status" value="1"/>
</dbReference>
<evidence type="ECO:0000313" key="3">
    <source>
        <dbReference type="Proteomes" id="UP000061010"/>
    </source>
</evidence>
<keyword evidence="2" id="KW-0449">Lipoprotein</keyword>
<accession>A0A0S1B386</accession>